<sequence>MELTSINNGWIIAVLFGLVGLCIGSFVNVVCYRLPIIRKLGEFSDGDYLREQIAKHGKFTLSAPRSTCPCCGTKIKAWHNIPVLSWLLLRGKCASCASAISIKYPAVELLFGGGFAGYIWFEGITAAGLVTLPMMAIGYCLASIRVLHGVILKPLAVTYVGALILQMVLTSMGYSAYVP</sequence>
<dbReference type="EMBL" id="LN713926">
    <property type="protein sequence ID" value="CEK42111.1"/>
    <property type="molecule type" value="Genomic_DNA"/>
</dbReference>
<proteinExistence type="predicted"/>
<dbReference type="Pfam" id="PF06750">
    <property type="entry name" value="A24_N_bact"/>
    <property type="match status" value="1"/>
</dbReference>
<evidence type="ECO:0000313" key="3">
    <source>
        <dbReference type="EMBL" id="CEK42111.1"/>
    </source>
</evidence>
<geneLocation type="plasmid" evidence="3">
    <name>pQBR57</name>
</geneLocation>
<feature type="transmembrane region" description="Helical" evidence="1">
    <location>
        <begin position="12"/>
        <end position="32"/>
    </location>
</feature>
<feature type="transmembrane region" description="Helical" evidence="1">
    <location>
        <begin position="156"/>
        <end position="177"/>
    </location>
</feature>
<dbReference type="GO" id="GO:0005886">
    <property type="term" value="C:plasma membrane"/>
    <property type="evidence" value="ECO:0007669"/>
    <property type="project" value="TreeGrafter"/>
</dbReference>
<dbReference type="GO" id="GO:0006465">
    <property type="term" value="P:signal peptide processing"/>
    <property type="evidence" value="ECO:0007669"/>
    <property type="project" value="TreeGrafter"/>
</dbReference>
<name>A0A0G4E4E8_PSEFS</name>
<dbReference type="InterPro" id="IPR010627">
    <property type="entry name" value="Prepilin_pept_A24_N"/>
</dbReference>
<evidence type="ECO:0000259" key="2">
    <source>
        <dbReference type="Pfam" id="PF06750"/>
    </source>
</evidence>
<keyword evidence="3" id="KW-0614">Plasmid</keyword>
<dbReference type="RefSeq" id="WP_192963309.1">
    <property type="nucleotide sequence ID" value="NZ_LN713926.1"/>
</dbReference>
<dbReference type="GO" id="GO:0032259">
    <property type="term" value="P:methylation"/>
    <property type="evidence" value="ECO:0007669"/>
    <property type="project" value="UniProtKB-KW"/>
</dbReference>
<protein>
    <submittedName>
        <fullName evidence="3">Leader peptidase (Prepilin peptidase)</fullName>
    </submittedName>
</protein>
<reference evidence="3" key="1">
    <citation type="submission" date="2014-12" db="EMBL/GenBank/DDBJ databases">
        <authorList>
            <person name="Hall J."/>
        </authorList>
    </citation>
    <scope>NUCLEOTIDE SEQUENCE [LARGE SCALE GENOMIC DNA]</scope>
    <source>
        <strain evidence="3">SBW25</strain>
        <plasmid evidence="3">pQBR57</plasmid>
    </source>
</reference>
<keyword evidence="1" id="KW-0472">Membrane</keyword>
<reference evidence="3" key="2">
    <citation type="submission" date="2015-06" db="EMBL/GenBank/DDBJ databases">
        <title>Environmentally co-occuring mercury resistance plasmids are genetically and phenotypically diverse and confer variable context-dependent fitness effects.</title>
        <authorList>
            <person name="Hall J.P.J."/>
            <person name="Harrison E."/>
            <person name="Lilley A.K."/>
            <person name="Paterson S."/>
            <person name="Spiers A.J."/>
            <person name="Brockhurst M.A."/>
        </authorList>
    </citation>
    <scope>NUCLEOTIDE SEQUENCE [LARGE SCALE GENOMIC DNA]</scope>
    <source>
        <strain evidence="3">SBW25</strain>
        <plasmid evidence="3">pQBR57</plasmid>
    </source>
</reference>
<organism evidence="3">
    <name type="scientific">Pseudomonas fluorescens (strain SBW25)</name>
    <dbReference type="NCBI Taxonomy" id="216595"/>
    <lineage>
        <taxon>Bacteria</taxon>
        <taxon>Pseudomonadati</taxon>
        <taxon>Pseudomonadota</taxon>
        <taxon>Gammaproteobacteria</taxon>
        <taxon>Pseudomonadales</taxon>
        <taxon>Pseudomonadaceae</taxon>
        <taxon>Pseudomonas</taxon>
    </lineage>
</organism>
<dbReference type="PANTHER" id="PTHR30487">
    <property type="entry name" value="TYPE 4 PREPILIN-LIKE PROTEINS LEADER PEPTIDE-PROCESSING ENZYME"/>
    <property type="match status" value="1"/>
</dbReference>
<keyword evidence="3" id="KW-0489">Methyltransferase</keyword>
<dbReference type="InterPro" id="IPR050882">
    <property type="entry name" value="Prepilin_peptidase/N-MTase"/>
</dbReference>
<gene>
    <name evidence="3" type="ORF">PQBR57_0158</name>
</gene>
<evidence type="ECO:0000256" key="1">
    <source>
        <dbReference type="SAM" id="Phobius"/>
    </source>
</evidence>
<accession>A0A0G4E4E8</accession>
<dbReference type="GO" id="GO:0004190">
    <property type="term" value="F:aspartic-type endopeptidase activity"/>
    <property type="evidence" value="ECO:0007669"/>
    <property type="project" value="TreeGrafter"/>
</dbReference>
<dbReference type="GO" id="GO:0008168">
    <property type="term" value="F:methyltransferase activity"/>
    <property type="evidence" value="ECO:0007669"/>
    <property type="project" value="UniProtKB-KW"/>
</dbReference>
<keyword evidence="1" id="KW-1133">Transmembrane helix</keyword>
<feature type="transmembrane region" description="Helical" evidence="1">
    <location>
        <begin position="118"/>
        <end position="144"/>
    </location>
</feature>
<dbReference type="AlphaFoldDB" id="A0A0G4E4E8"/>
<keyword evidence="3" id="KW-0808">Transferase</keyword>
<dbReference type="PANTHER" id="PTHR30487:SF0">
    <property type="entry name" value="PREPILIN LEADER PEPTIDASE_N-METHYLTRANSFERASE-RELATED"/>
    <property type="match status" value="1"/>
</dbReference>
<feature type="domain" description="Prepilin peptidase A24 N-terminal" evidence="2">
    <location>
        <begin position="18"/>
        <end position="120"/>
    </location>
</feature>
<keyword evidence="1" id="KW-0812">Transmembrane</keyword>